<comment type="similarity">
    <text evidence="2">Belongs to the protein kinase superfamily. AGC Ser/Thr protein kinase family. S6 kinase subfamily.</text>
</comment>
<dbReference type="PIRSF" id="PIRSF000606">
    <property type="entry name" value="Ribsml_S6_kin_2"/>
    <property type="match status" value="1"/>
</dbReference>
<evidence type="ECO:0000259" key="17">
    <source>
        <dbReference type="PROSITE" id="PS51285"/>
    </source>
</evidence>
<evidence type="ECO:0000256" key="14">
    <source>
        <dbReference type="PIRSR" id="PIRSR000606-51"/>
    </source>
</evidence>
<dbReference type="InterPro" id="IPR008271">
    <property type="entry name" value="Ser/Thr_kinase_AS"/>
</dbReference>
<dbReference type="CDD" id="cd05582">
    <property type="entry name" value="STKc_RSK_N"/>
    <property type="match status" value="1"/>
</dbReference>
<feature type="domain" description="Protein kinase" evidence="16">
    <location>
        <begin position="380"/>
        <end position="641"/>
    </location>
</feature>
<dbReference type="PROSITE" id="PS51285">
    <property type="entry name" value="AGC_KINASE_CTER"/>
    <property type="match status" value="1"/>
</dbReference>
<dbReference type="InterPro" id="IPR017892">
    <property type="entry name" value="Pkinase_C"/>
</dbReference>
<protein>
    <recommendedName>
        <fullName evidence="3">non-specific serine/threonine protein kinase</fullName>
        <ecNumber evidence="3">2.7.11.1</ecNumber>
    </recommendedName>
</protein>
<evidence type="ECO:0000256" key="6">
    <source>
        <dbReference type="ARBA" id="ARBA00022679"/>
    </source>
</evidence>
<keyword evidence="9" id="KW-0418">Kinase</keyword>
<dbReference type="PROSITE" id="PS50011">
    <property type="entry name" value="PROTEIN_KINASE_DOM"/>
    <property type="match status" value="2"/>
</dbReference>
<dbReference type="GO" id="GO:0035556">
    <property type="term" value="P:intracellular signal transduction"/>
    <property type="evidence" value="ECO:0007669"/>
    <property type="project" value="InterPro"/>
</dbReference>
<dbReference type="GO" id="GO:0005524">
    <property type="term" value="F:ATP binding"/>
    <property type="evidence" value="ECO:0007669"/>
    <property type="project" value="UniProtKB-UniRule"/>
</dbReference>
<evidence type="ECO:0000256" key="8">
    <source>
        <dbReference type="ARBA" id="ARBA00022741"/>
    </source>
</evidence>
<dbReference type="EMBL" id="FN653020">
    <property type="protein sequence ID" value="CBY22937.1"/>
    <property type="molecule type" value="Genomic_DNA"/>
</dbReference>
<evidence type="ECO:0000256" key="9">
    <source>
        <dbReference type="ARBA" id="ARBA00022777"/>
    </source>
</evidence>
<evidence type="ECO:0000313" key="18">
    <source>
        <dbReference type="EMBL" id="CBY22937.1"/>
    </source>
</evidence>
<dbReference type="SMART" id="SM00133">
    <property type="entry name" value="S_TK_X"/>
    <property type="match status" value="1"/>
</dbReference>
<reference evidence="18 19" key="1">
    <citation type="journal article" date="2010" name="Science">
        <title>Plasticity of animal genome architecture unmasked by rapid evolution of a pelagic tunicate.</title>
        <authorList>
            <person name="Denoeud F."/>
            <person name="Henriet S."/>
            <person name="Mungpakdee S."/>
            <person name="Aury J.M."/>
            <person name="Da Silva C."/>
            <person name="Brinkmann H."/>
            <person name="Mikhaleva J."/>
            <person name="Olsen L.C."/>
            <person name="Jubin C."/>
            <person name="Canestro C."/>
            <person name="Bouquet J.M."/>
            <person name="Danks G."/>
            <person name="Poulain J."/>
            <person name="Campsteijn C."/>
            <person name="Adamski M."/>
            <person name="Cross I."/>
            <person name="Yadetie F."/>
            <person name="Muffato M."/>
            <person name="Louis A."/>
            <person name="Butcher S."/>
            <person name="Tsagkogeorga G."/>
            <person name="Konrad A."/>
            <person name="Singh S."/>
            <person name="Jensen M.F."/>
            <person name="Cong E.H."/>
            <person name="Eikeseth-Otteraa H."/>
            <person name="Noel B."/>
            <person name="Anthouard V."/>
            <person name="Porcel B.M."/>
            <person name="Kachouri-Lafond R."/>
            <person name="Nishino A."/>
            <person name="Ugolini M."/>
            <person name="Chourrout P."/>
            <person name="Nishida H."/>
            <person name="Aasland R."/>
            <person name="Huzurbazar S."/>
            <person name="Westhof E."/>
            <person name="Delsuc F."/>
            <person name="Lehrach H."/>
            <person name="Reinhardt R."/>
            <person name="Weissenbach J."/>
            <person name="Roy S.W."/>
            <person name="Artiguenave F."/>
            <person name="Postlethwait J.H."/>
            <person name="Manak J.R."/>
            <person name="Thompson E.M."/>
            <person name="Jaillon O."/>
            <person name="Du Pasquier L."/>
            <person name="Boudinot P."/>
            <person name="Liberles D.A."/>
            <person name="Volff J.N."/>
            <person name="Philippe H."/>
            <person name="Lenhard B."/>
            <person name="Roest Crollius H."/>
            <person name="Wincker P."/>
            <person name="Chourrout D."/>
        </authorList>
    </citation>
    <scope>NUCLEOTIDE SEQUENCE [LARGE SCALE GENOMIC DNA]</scope>
</reference>
<evidence type="ECO:0000256" key="1">
    <source>
        <dbReference type="ARBA" id="ARBA00001946"/>
    </source>
</evidence>
<evidence type="ECO:0000256" key="10">
    <source>
        <dbReference type="ARBA" id="ARBA00022840"/>
    </source>
</evidence>
<dbReference type="EC" id="2.7.11.1" evidence="3"/>
<dbReference type="Pfam" id="PF00069">
    <property type="entry name" value="Pkinase"/>
    <property type="match status" value="2"/>
</dbReference>
<evidence type="ECO:0000259" key="16">
    <source>
        <dbReference type="PROSITE" id="PS50011"/>
    </source>
</evidence>
<dbReference type="Gene3D" id="3.30.200.20">
    <property type="entry name" value="Phosphorylase Kinase, domain 1"/>
    <property type="match status" value="2"/>
</dbReference>
<dbReference type="PROSITE" id="PS00107">
    <property type="entry name" value="PROTEIN_KINASE_ATP"/>
    <property type="match status" value="1"/>
</dbReference>
<dbReference type="SMART" id="SM00220">
    <property type="entry name" value="S_TKc"/>
    <property type="match status" value="2"/>
</dbReference>
<keyword evidence="8 14" id="KW-0547">Nucleotide-binding</keyword>
<keyword evidence="6" id="KW-0808">Transferase</keyword>
<dbReference type="InterPro" id="IPR000719">
    <property type="entry name" value="Prot_kinase_dom"/>
</dbReference>
<name>E4X0Q3_OIKDI</name>
<dbReference type="Proteomes" id="UP000001307">
    <property type="component" value="Unassembled WGS sequence"/>
</dbReference>
<dbReference type="InterPro" id="IPR016239">
    <property type="entry name" value="Ribosomal_S6_kinase_II"/>
</dbReference>
<dbReference type="PROSITE" id="PS00108">
    <property type="entry name" value="PROTEIN_KINASE_ST"/>
    <property type="match status" value="2"/>
</dbReference>
<comment type="cofactor">
    <cofactor evidence="1">
        <name>Mg(2+)</name>
        <dbReference type="ChEBI" id="CHEBI:18420"/>
    </cofactor>
</comment>
<evidence type="ECO:0000256" key="2">
    <source>
        <dbReference type="ARBA" id="ARBA00009804"/>
    </source>
</evidence>
<feature type="domain" description="Protein kinase" evidence="16">
    <location>
        <begin position="17"/>
        <end position="277"/>
    </location>
</feature>
<dbReference type="OrthoDB" id="63267at2759"/>
<evidence type="ECO:0000256" key="12">
    <source>
        <dbReference type="ARBA" id="ARBA00048679"/>
    </source>
</evidence>
<feature type="active site" description="Proton acceptor" evidence="13">
    <location>
        <position position="501"/>
    </location>
</feature>
<comment type="catalytic activity">
    <reaction evidence="11">
        <text>L-threonyl-[protein] + ATP = O-phospho-L-threonyl-[protein] + ADP + H(+)</text>
        <dbReference type="Rhea" id="RHEA:46608"/>
        <dbReference type="Rhea" id="RHEA-COMP:11060"/>
        <dbReference type="Rhea" id="RHEA-COMP:11605"/>
        <dbReference type="ChEBI" id="CHEBI:15378"/>
        <dbReference type="ChEBI" id="CHEBI:30013"/>
        <dbReference type="ChEBI" id="CHEBI:30616"/>
        <dbReference type="ChEBI" id="CHEBI:61977"/>
        <dbReference type="ChEBI" id="CHEBI:456216"/>
        <dbReference type="EC" id="2.7.11.1"/>
    </reaction>
</comment>
<evidence type="ECO:0000256" key="7">
    <source>
        <dbReference type="ARBA" id="ARBA00022737"/>
    </source>
</evidence>
<dbReference type="Pfam" id="PF00433">
    <property type="entry name" value="Pkinase_C"/>
    <property type="match status" value="1"/>
</dbReference>
<feature type="active site" description="Proton acceptor" evidence="13">
    <location>
        <position position="142"/>
    </location>
</feature>
<organism evidence="18 19">
    <name type="scientific">Oikopleura dioica</name>
    <name type="common">Tunicate</name>
    <dbReference type="NCBI Taxonomy" id="34765"/>
    <lineage>
        <taxon>Eukaryota</taxon>
        <taxon>Metazoa</taxon>
        <taxon>Chordata</taxon>
        <taxon>Tunicata</taxon>
        <taxon>Appendicularia</taxon>
        <taxon>Copelata</taxon>
        <taxon>Oikopleuridae</taxon>
        <taxon>Oikopleura</taxon>
    </lineage>
</organism>
<evidence type="ECO:0000256" key="4">
    <source>
        <dbReference type="ARBA" id="ARBA00022527"/>
    </source>
</evidence>
<feature type="binding site" evidence="14">
    <location>
        <begin position="23"/>
        <end position="31"/>
    </location>
    <ligand>
        <name>ATP</name>
        <dbReference type="ChEBI" id="CHEBI:30616"/>
    </ligand>
</feature>
<dbReference type="InterPro" id="IPR011009">
    <property type="entry name" value="Kinase-like_dom_sf"/>
</dbReference>
<keyword evidence="7" id="KW-0677">Repeat</keyword>
<dbReference type="InterPro" id="IPR041906">
    <property type="entry name" value="RSK_N"/>
</dbReference>
<feature type="binding site" evidence="14 15">
    <location>
        <position position="49"/>
    </location>
    <ligand>
        <name>ATP</name>
        <dbReference type="ChEBI" id="CHEBI:30616"/>
    </ligand>
</feature>
<dbReference type="InterPro" id="IPR000961">
    <property type="entry name" value="AGC-kinase_C"/>
</dbReference>
<evidence type="ECO:0000256" key="15">
    <source>
        <dbReference type="PROSITE-ProRule" id="PRU10141"/>
    </source>
</evidence>
<dbReference type="GO" id="GO:0004674">
    <property type="term" value="F:protein serine/threonine kinase activity"/>
    <property type="evidence" value="ECO:0007669"/>
    <property type="project" value="UniProtKB-KW"/>
</dbReference>
<keyword evidence="5" id="KW-0597">Phosphoprotein</keyword>
<proteinExistence type="inferred from homology"/>
<dbReference type="Gene3D" id="1.10.510.10">
    <property type="entry name" value="Transferase(Phosphotransferase) domain 1"/>
    <property type="match status" value="2"/>
</dbReference>
<feature type="binding site" evidence="14">
    <location>
        <begin position="386"/>
        <end position="394"/>
    </location>
    <ligand>
        <name>ATP</name>
        <dbReference type="ChEBI" id="CHEBI:30616"/>
    </ligand>
</feature>
<accession>E4X0Q3</accession>
<dbReference type="AlphaFoldDB" id="E4X0Q3"/>
<dbReference type="SUPFAM" id="SSF56112">
    <property type="entry name" value="Protein kinase-like (PK-like)"/>
    <property type="match status" value="2"/>
</dbReference>
<dbReference type="InterPro" id="IPR017441">
    <property type="entry name" value="Protein_kinase_ATP_BS"/>
</dbReference>
<keyword evidence="10 14" id="KW-0067">ATP-binding</keyword>
<evidence type="ECO:0000256" key="11">
    <source>
        <dbReference type="ARBA" id="ARBA00047899"/>
    </source>
</evidence>
<dbReference type="PANTHER" id="PTHR24351">
    <property type="entry name" value="RIBOSOMAL PROTEIN S6 KINASE"/>
    <property type="match status" value="1"/>
</dbReference>
<gene>
    <name evidence="18" type="ORF">GSOID_T00014860001</name>
</gene>
<evidence type="ECO:0000313" key="19">
    <source>
        <dbReference type="Proteomes" id="UP000001307"/>
    </source>
</evidence>
<feature type="domain" description="AGC-kinase C-terminal" evidence="17">
    <location>
        <begin position="278"/>
        <end position="351"/>
    </location>
</feature>
<keyword evidence="4" id="KW-0723">Serine/threonine-protein kinase</keyword>
<sequence>MIHKLENRAEKIDPSHFELLKVLGQGSFGKVFLVKKRSGRDAKKIYAMKVLKKASLKIRDRERTKLERNILADVRHPFIVELYYAMQTDGKLYLVLEFVKGGDLFTKLSRDFMFSEQDAQFYLAELASALSHLHSLGIIYRDLKPENILLAGDGHVKLTDFGLSKEYFEDEDKKAESFCGTVEYMAPEVVSRKGHDHVCDWWSYAVLMYEMLTGKLPFHGRDRRETMNQILKAKLSMPNFLRQESQLLLRDLFKRNPKNRLGSGPDGPERLKRHIFFKGIDWNALFRKDVKPPFIPMLSGGKTDETDTHWFDNEFTRRTPRDSPAVPASAGANRLFRGFSHNDEPEMQMESKFRNEVPDGFFLTNVPYDGNQDKTFHTQFEMLNSIGKGSASEVYKCQHKTTKKLYAVKGLQNEGMRDDEIQILLRYGQHPNIITVKDIFIEKETKDTFTVYLVTELMTGGELFDKILRQKQFSEREASAVMKTITQTLAYLHKAHVAHRDLKPSNILYADESGDASTVRIVDFGFAKQLRHENGMLMTPHFTKNFVAPEVLSKNSYDVSCDIWSLGCIMYTMLGGVAPYKISEGDSEEVVLKKLSESDLCLSGGNWNHISASAKDLIQQMLSLDVKQRPSAEQVLDHEWIRNGQNLSNSNILTALADPLSANRLIGTSIGVISQARGDKTNLSLKTPAASGLFLRRKKKERG</sequence>
<dbReference type="FunFam" id="1.10.510.10:FF:001170">
    <property type="entry name" value="Ribosomal protein S6 kinase alpha-1"/>
    <property type="match status" value="1"/>
</dbReference>
<keyword evidence="19" id="KW-1185">Reference proteome</keyword>
<dbReference type="FunFam" id="1.10.510.10:FF:000010">
    <property type="entry name" value="Ribosomal protein S6 kinase"/>
    <property type="match status" value="1"/>
</dbReference>
<comment type="catalytic activity">
    <reaction evidence="12">
        <text>L-seryl-[protein] + ATP = O-phospho-L-seryl-[protein] + ADP + H(+)</text>
        <dbReference type="Rhea" id="RHEA:17989"/>
        <dbReference type="Rhea" id="RHEA-COMP:9863"/>
        <dbReference type="Rhea" id="RHEA-COMP:11604"/>
        <dbReference type="ChEBI" id="CHEBI:15378"/>
        <dbReference type="ChEBI" id="CHEBI:29999"/>
        <dbReference type="ChEBI" id="CHEBI:30616"/>
        <dbReference type="ChEBI" id="CHEBI:83421"/>
        <dbReference type="ChEBI" id="CHEBI:456216"/>
        <dbReference type="EC" id="2.7.11.1"/>
    </reaction>
</comment>
<feature type="binding site" evidence="14">
    <location>
        <position position="409"/>
    </location>
    <ligand>
        <name>ATP</name>
        <dbReference type="ChEBI" id="CHEBI:30616"/>
    </ligand>
</feature>
<dbReference type="InParanoid" id="E4X0Q3"/>
<evidence type="ECO:0000256" key="3">
    <source>
        <dbReference type="ARBA" id="ARBA00012513"/>
    </source>
</evidence>
<dbReference type="GO" id="GO:0106310">
    <property type="term" value="F:protein serine kinase activity"/>
    <property type="evidence" value="ECO:0007669"/>
    <property type="project" value="RHEA"/>
</dbReference>
<dbReference type="FunFam" id="3.30.200.20:FF:000686">
    <property type="entry name" value="Ribosomal protein S6 kinase"/>
    <property type="match status" value="1"/>
</dbReference>
<evidence type="ECO:0000256" key="5">
    <source>
        <dbReference type="ARBA" id="ARBA00022553"/>
    </source>
</evidence>
<evidence type="ECO:0000256" key="13">
    <source>
        <dbReference type="PIRSR" id="PIRSR000606-50"/>
    </source>
</evidence>
<dbReference type="FunCoup" id="E4X0Q3">
    <property type="interactions" value="27"/>
</dbReference>
<dbReference type="GO" id="GO:0000287">
    <property type="term" value="F:magnesium ion binding"/>
    <property type="evidence" value="ECO:0007669"/>
    <property type="project" value="InterPro"/>
</dbReference>